<name>A0A556UZM4_BAGYA</name>
<evidence type="ECO:0000313" key="2">
    <source>
        <dbReference type="EMBL" id="TSQ23994.1"/>
    </source>
</evidence>
<evidence type="ECO:0000256" key="1">
    <source>
        <dbReference type="SAM" id="MobiDB-lite"/>
    </source>
</evidence>
<sequence>MAHVLDRIVEEGQGEEDEEVDDEDDSCFSEQTNHSFQTEELPAFVLQILRSNADLSVCRATESEDTSRPPRGRKATSCFLWHKEAAEERGSVSARRAALALIKWLSVMTSHNALIHHNKSLELYDYASSLLLAWLRLF</sequence>
<keyword evidence="3" id="KW-1185">Reference proteome</keyword>
<organism evidence="2 3">
    <name type="scientific">Bagarius yarrelli</name>
    <name type="common">Goonch</name>
    <name type="synonym">Bagrus yarrelli</name>
    <dbReference type="NCBI Taxonomy" id="175774"/>
    <lineage>
        <taxon>Eukaryota</taxon>
        <taxon>Metazoa</taxon>
        <taxon>Chordata</taxon>
        <taxon>Craniata</taxon>
        <taxon>Vertebrata</taxon>
        <taxon>Euteleostomi</taxon>
        <taxon>Actinopterygii</taxon>
        <taxon>Neopterygii</taxon>
        <taxon>Teleostei</taxon>
        <taxon>Ostariophysi</taxon>
        <taxon>Siluriformes</taxon>
        <taxon>Sisoridae</taxon>
        <taxon>Sisorinae</taxon>
        <taxon>Bagarius</taxon>
    </lineage>
</organism>
<dbReference type="AlphaFoldDB" id="A0A556UZM4"/>
<accession>A0A556UZM4</accession>
<reference evidence="2 3" key="1">
    <citation type="journal article" date="2019" name="Genome Biol. Evol.">
        <title>Whole-Genome Sequencing of the Giant Devil Catfish, Bagarius yarrelli.</title>
        <authorList>
            <person name="Jiang W."/>
            <person name="Lv Y."/>
            <person name="Cheng L."/>
            <person name="Yang K."/>
            <person name="Chao B."/>
            <person name="Wang X."/>
            <person name="Li Y."/>
            <person name="Pan X."/>
            <person name="You X."/>
            <person name="Zhang Y."/>
            <person name="Yang J."/>
            <person name="Li J."/>
            <person name="Zhang X."/>
            <person name="Liu S."/>
            <person name="Sun C."/>
            <person name="Yang J."/>
            <person name="Shi Q."/>
        </authorList>
    </citation>
    <scope>NUCLEOTIDE SEQUENCE [LARGE SCALE GENOMIC DNA]</scope>
    <source>
        <strain evidence="2">JWS20170419001</strain>
        <tissue evidence="2">Muscle</tissue>
    </source>
</reference>
<feature type="region of interest" description="Disordered" evidence="1">
    <location>
        <begin position="1"/>
        <end position="32"/>
    </location>
</feature>
<feature type="compositionally biased region" description="Basic and acidic residues" evidence="1">
    <location>
        <begin position="1"/>
        <end position="10"/>
    </location>
</feature>
<dbReference type="Proteomes" id="UP000319801">
    <property type="component" value="Unassembled WGS sequence"/>
</dbReference>
<evidence type="ECO:0000313" key="3">
    <source>
        <dbReference type="Proteomes" id="UP000319801"/>
    </source>
</evidence>
<gene>
    <name evidence="2" type="ORF">Baya_11561</name>
</gene>
<dbReference type="EMBL" id="VCAZ01000083">
    <property type="protein sequence ID" value="TSQ23994.1"/>
    <property type="molecule type" value="Genomic_DNA"/>
</dbReference>
<comment type="caution">
    <text evidence="2">The sequence shown here is derived from an EMBL/GenBank/DDBJ whole genome shotgun (WGS) entry which is preliminary data.</text>
</comment>
<protein>
    <submittedName>
        <fullName evidence="2">Uncharacterized protein</fullName>
    </submittedName>
</protein>
<feature type="compositionally biased region" description="Acidic residues" evidence="1">
    <location>
        <begin position="12"/>
        <end position="27"/>
    </location>
</feature>
<proteinExistence type="predicted"/>